<dbReference type="PANTHER" id="PTHR47894:SF4">
    <property type="entry name" value="HTH-TYPE TRANSCRIPTIONAL REGULATOR GADX"/>
    <property type="match status" value="1"/>
</dbReference>
<proteinExistence type="predicted"/>
<evidence type="ECO:0000256" key="1">
    <source>
        <dbReference type="ARBA" id="ARBA00023015"/>
    </source>
</evidence>
<dbReference type="GO" id="GO:0000976">
    <property type="term" value="F:transcription cis-regulatory region binding"/>
    <property type="evidence" value="ECO:0007669"/>
    <property type="project" value="TreeGrafter"/>
</dbReference>
<dbReference type="GO" id="GO:0003700">
    <property type="term" value="F:DNA-binding transcription factor activity"/>
    <property type="evidence" value="ECO:0007669"/>
    <property type="project" value="InterPro"/>
</dbReference>
<evidence type="ECO:0000256" key="3">
    <source>
        <dbReference type="ARBA" id="ARBA00023163"/>
    </source>
</evidence>
<dbReference type="SMART" id="SM00342">
    <property type="entry name" value="HTH_ARAC"/>
    <property type="match status" value="1"/>
</dbReference>
<dbReference type="PROSITE" id="PS01124">
    <property type="entry name" value="HTH_ARAC_FAMILY_2"/>
    <property type="match status" value="1"/>
</dbReference>
<organism evidence="5 6">
    <name type="scientific">Achromobacter pulmonis</name>
    <dbReference type="NCBI Taxonomy" id="1389932"/>
    <lineage>
        <taxon>Bacteria</taxon>
        <taxon>Pseudomonadati</taxon>
        <taxon>Pseudomonadota</taxon>
        <taxon>Betaproteobacteria</taxon>
        <taxon>Burkholderiales</taxon>
        <taxon>Alcaligenaceae</taxon>
        <taxon>Achromobacter</taxon>
    </lineage>
</organism>
<reference evidence="5 6" key="1">
    <citation type="submission" date="2018-01" db="EMBL/GenBank/DDBJ databases">
        <title>The draft genome of an aniline degradation strain ANB-1.</title>
        <authorList>
            <person name="Zhang L."/>
            <person name="Jiang J."/>
        </authorList>
    </citation>
    <scope>NUCLEOTIDE SEQUENCE [LARGE SCALE GENOMIC DNA]</scope>
    <source>
        <strain evidence="5 6">ANB-1</strain>
    </source>
</reference>
<evidence type="ECO:0000313" key="5">
    <source>
        <dbReference type="EMBL" id="PND33463.1"/>
    </source>
</evidence>
<dbReference type="Gene3D" id="1.10.10.60">
    <property type="entry name" value="Homeodomain-like"/>
    <property type="match status" value="1"/>
</dbReference>
<keyword evidence="1" id="KW-0805">Transcription regulation</keyword>
<dbReference type="EMBL" id="POQS01000003">
    <property type="protein sequence ID" value="PND33463.1"/>
    <property type="molecule type" value="Genomic_DNA"/>
</dbReference>
<evidence type="ECO:0000313" key="6">
    <source>
        <dbReference type="Proteomes" id="UP000235994"/>
    </source>
</evidence>
<accession>A0A2N8KJ36</accession>
<evidence type="ECO:0000259" key="4">
    <source>
        <dbReference type="PROSITE" id="PS01124"/>
    </source>
</evidence>
<keyword evidence="6" id="KW-1185">Reference proteome</keyword>
<sequence>MSVAIPRVRNASIRKYSHVVRSMGRDPLRMLNKVGLDQLCLQADDIRVPEASFATLLEISATEFSDAPVGLLIGADWRLSDFGPISLALQHQASLASALRTMREYRHLLSSTVALEVVRHERLAIVQLNLDTGRDLPGRHPTELGLAALLSLCRHQLGRDWRPDSVHFTHAAPASLGRHQAVFRCNVVFNSDFDGIVLARDDLQRLNPDHDPAMERYARHFLAPQPSDEAAAVSLAQQVRSAIQSLLPHGYHQIGQVAKTLGHTTRSLQRQLEEEGTNYQTALNAVRAGTAVRSLKNGSLSIGDVAMLSGFSEVSSFSRWFFQHFQQTPSSWRAQNLRG</sequence>
<dbReference type="Pfam" id="PF12625">
    <property type="entry name" value="Arabinose_bd"/>
    <property type="match status" value="1"/>
</dbReference>
<evidence type="ECO:0000256" key="2">
    <source>
        <dbReference type="ARBA" id="ARBA00023125"/>
    </source>
</evidence>
<comment type="caution">
    <text evidence="5">The sequence shown here is derived from an EMBL/GenBank/DDBJ whole genome shotgun (WGS) entry which is preliminary data.</text>
</comment>
<dbReference type="Proteomes" id="UP000235994">
    <property type="component" value="Unassembled WGS sequence"/>
</dbReference>
<dbReference type="RefSeq" id="WP_102773249.1">
    <property type="nucleotide sequence ID" value="NZ_POQS01000003.1"/>
</dbReference>
<name>A0A2N8KJ36_9BURK</name>
<protein>
    <submittedName>
        <fullName evidence="5">AraC family transcriptional regulator</fullName>
    </submittedName>
</protein>
<feature type="domain" description="HTH araC/xylS-type" evidence="4">
    <location>
        <begin position="237"/>
        <end position="335"/>
    </location>
</feature>
<dbReference type="AlphaFoldDB" id="A0A2N8KJ36"/>
<dbReference type="SUPFAM" id="SSF46689">
    <property type="entry name" value="Homeodomain-like"/>
    <property type="match status" value="1"/>
</dbReference>
<keyword evidence="2" id="KW-0238">DNA-binding</keyword>
<dbReference type="PANTHER" id="PTHR47894">
    <property type="entry name" value="HTH-TYPE TRANSCRIPTIONAL REGULATOR GADX"/>
    <property type="match status" value="1"/>
</dbReference>
<dbReference type="InterPro" id="IPR009057">
    <property type="entry name" value="Homeodomain-like_sf"/>
</dbReference>
<keyword evidence="3" id="KW-0804">Transcription</keyword>
<dbReference type="GO" id="GO:0005829">
    <property type="term" value="C:cytosol"/>
    <property type="evidence" value="ECO:0007669"/>
    <property type="project" value="TreeGrafter"/>
</dbReference>
<dbReference type="InterPro" id="IPR018060">
    <property type="entry name" value="HTH_AraC"/>
</dbReference>
<gene>
    <name evidence="5" type="ORF">C1I89_13370</name>
</gene>
<dbReference type="InterPro" id="IPR032687">
    <property type="entry name" value="AraC-type_N"/>
</dbReference>
<dbReference type="Pfam" id="PF12833">
    <property type="entry name" value="HTH_18"/>
    <property type="match status" value="1"/>
</dbReference>